<dbReference type="InterPro" id="IPR005119">
    <property type="entry name" value="LysR_subst-bd"/>
</dbReference>
<dbReference type="Proteomes" id="UP001155163">
    <property type="component" value="Unassembled WGS sequence"/>
</dbReference>
<dbReference type="Pfam" id="PF03466">
    <property type="entry name" value="LysR_substrate"/>
    <property type="match status" value="1"/>
</dbReference>
<dbReference type="InterPro" id="IPR036388">
    <property type="entry name" value="WH-like_DNA-bd_sf"/>
</dbReference>
<reference evidence="8 9" key="2">
    <citation type="journal article" date="2023" name="Plant Pathol.">
        <title>Dismantling and reorganizing Pseudomonas marginalis sensu#lato.</title>
        <authorList>
            <person name="Sawada H."/>
            <person name="Fujikawa T."/>
            <person name="Satou M."/>
        </authorList>
    </citation>
    <scope>NUCLEOTIDE SEQUENCE [LARGE SCALE GENOMIC DNA]</scope>
    <source>
        <strain evidence="6 8">MAFF 302030</strain>
        <strain evidence="7 9">MAFF 302046</strain>
    </source>
</reference>
<dbReference type="GO" id="GO:0005829">
    <property type="term" value="C:cytosol"/>
    <property type="evidence" value="ECO:0007669"/>
    <property type="project" value="TreeGrafter"/>
</dbReference>
<evidence type="ECO:0000256" key="2">
    <source>
        <dbReference type="ARBA" id="ARBA00023015"/>
    </source>
</evidence>
<evidence type="ECO:0000256" key="4">
    <source>
        <dbReference type="ARBA" id="ARBA00023163"/>
    </source>
</evidence>
<dbReference type="Proteomes" id="UP001155059">
    <property type="component" value="Unassembled WGS sequence"/>
</dbReference>
<evidence type="ECO:0000313" key="8">
    <source>
        <dbReference type="Proteomes" id="UP001155059"/>
    </source>
</evidence>
<dbReference type="PANTHER" id="PTHR30419">
    <property type="entry name" value="HTH-TYPE TRANSCRIPTIONAL REGULATOR YBHD"/>
    <property type="match status" value="1"/>
</dbReference>
<reference evidence="8 9" key="1">
    <citation type="journal article" date="2022" name="Int. J. Syst. Evol. Microbiol.">
        <title>Pseudomonas aegrilactucae sp. nov. and Pseudomonas morbosilactucae sp. nov., pathogens causing bacterial rot of lettuce in Japan.</title>
        <authorList>
            <person name="Sawada H."/>
            <person name="Fujikawa T."/>
            <person name="Satou M."/>
        </authorList>
    </citation>
    <scope>NUCLEOTIDE SEQUENCE [LARGE SCALE GENOMIC DNA]</scope>
    <source>
        <strain evidence="6 8">MAFF 302030</strain>
        <strain evidence="7 9">MAFF 302046</strain>
    </source>
</reference>
<evidence type="ECO:0000259" key="5">
    <source>
        <dbReference type="PROSITE" id="PS50931"/>
    </source>
</evidence>
<keyword evidence="4" id="KW-0804">Transcription</keyword>
<dbReference type="PROSITE" id="PS50931">
    <property type="entry name" value="HTH_LYSR"/>
    <property type="match status" value="1"/>
</dbReference>
<dbReference type="InterPro" id="IPR050950">
    <property type="entry name" value="HTH-type_LysR_regulators"/>
</dbReference>
<evidence type="ECO:0000313" key="6">
    <source>
        <dbReference type="EMBL" id="MCK9796971.1"/>
    </source>
</evidence>
<dbReference type="GO" id="GO:0003677">
    <property type="term" value="F:DNA binding"/>
    <property type="evidence" value="ECO:0007669"/>
    <property type="project" value="UniProtKB-KW"/>
</dbReference>
<dbReference type="SUPFAM" id="SSF46785">
    <property type="entry name" value="Winged helix' DNA-binding domain"/>
    <property type="match status" value="1"/>
</dbReference>
<dbReference type="Gene3D" id="3.40.190.290">
    <property type="match status" value="1"/>
</dbReference>
<dbReference type="AlphaFoldDB" id="A0A9X2C4F2"/>
<dbReference type="EMBL" id="JALQCX010000007">
    <property type="protein sequence ID" value="MCK9813449.1"/>
    <property type="molecule type" value="Genomic_DNA"/>
</dbReference>
<keyword evidence="2" id="KW-0805">Transcription regulation</keyword>
<protein>
    <submittedName>
        <fullName evidence="6">LysR family transcriptional regulator</fullName>
    </submittedName>
</protein>
<name>A0A9X2C4F2_9PSED</name>
<comment type="similarity">
    <text evidence="1">Belongs to the LysR transcriptional regulatory family.</text>
</comment>
<evidence type="ECO:0000256" key="1">
    <source>
        <dbReference type="ARBA" id="ARBA00009437"/>
    </source>
</evidence>
<accession>A0A9X2C4F2</accession>
<proteinExistence type="inferred from homology"/>
<dbReference type="PANTHER" id="PTHR30419:SF8">
    <property type="entry name" value="NITROGEN ASSIMILATION TRANSCRIPTIONAL ACTIVATOR-RELATED"/>
    <property type="match status" value="1"/>
</dbReference>
<dbReference type="SUPFAM" id="SSF53850">
    <property type="entry name" value="Periplasmic binding protein-like II"/>
    <property type="match status" value="1"/>
</dbReference>
<keyword evidence="3" id="KW-0238">DNA-binding</keyword>
<gene>
    <name evidence="6" type="ORF">M1B34_04230</name>
    <name evidence="7" type="ORF">M1B35_04600</name>
</gene>
<comment type="caution">
    <text evidence="6">The sequence shown here is derived from an EMBL/GenBank/DDBJ whole genome shotgun (WGS) entry which is preliminary data.</text>
</comment>
<sequence>MSTPITARSLFNRLRYKHLLMLVTLGNSQNLHRAAEALNMSQPATTRMLQEIEEAFGCTLFERQSRGMRATVLGEELLRFARAALNGLERCAEDLADRQAGGYGYLSVGAIMGAVPDLVVQSIAEMKASHPLLRLRIMGDTSDQLSELLDQRRIDVAIARLSHAQDRQRFAFEPLGNEHLAVVVRAGHPLTQVAAPDLADMVEAWPWILQPDTSPARVALENAFARLDVASPSDVIECTSVFAMLQLVQITDAILVLTDTVVRDHVHTGLLTALDLEIEEQLSPFGVMLRKDEPLSRELEIFLTMLRERAQR</sequence>
<dbReference type="RefSeq" id="WP_123328878.1">
    <property type="nucleotide sequence ID" value="NZ_JALQCW010000007.1"/>
</dbReference>
<dbReference type="EMBL" id="JALQCW010000007">
    <property type="protein sequence ID" value="MCK9796971.1"/>
    <property type="molecule type" value="Genomic_DNA"/>
</dbReference>
<dbReference type="InterPro" id="IPR036390">
    <property type="entry name" value="WH_DNA-bd_sf"/>
</dbReference>
<evidence type="ECO:0000313" key="7">
    <source>
        <dbReference type="EMBL" id="MCK9813449.1"/>
    </source>
</evidence>
<keyword evidence="9" id="KW-1185">Reference proteome</keyword>
<dbReference type="Pfam" id="PF00126">
    <property type="entry name" value="HTH_1"/>
    <property type="match status" value="1"/>
</dbReference>
<organism evidence="6 8">
    <name type="scientific">Pseudomonas morbosilactucae</name>
    <dbReference type="NCBI Taxonomy" id="2938197"/>
    <lineage>
        <taxon>Bacteria</taxon>
        <taxon>Pseudomonadati</taxon>
        <taxon>Pseudomonadota</taxon>
        <taxon>Gammaproteobacteria</taxon>
        <taxon>Pseudomonadales</taxon>
        <taxon>Pseudomonadaceae</taxon>
        <taxon>Pseudomonas</taxon>
    </lineage>
</organism>
<feature type="domain" description="HTH lysR-type" evidence="5">
    <location>
        <begin position="14"/>
        <end position="71"/>
    </location>
</feature>
<dbReference type="Gene3D" id="1.10.10.10">
    <property type="entry name" value="Winged helix-like DNA-binding domain superfamily/Winged helix DNA-binding domain"/>
    <property type="match status" value="1"/>
</dbReference>
<dbReference type="GO" id="GO:0003700">
    <property type="term" value="F:DNA-binding transcription factor activity"/>
    <property type="evidence" value="ECO:0007669"/>
    <property type="project" value="InterPro"/>
</dbReference>
<dbReference type="PRINTS" id="PR00039">
    <property type="entry name" value="HTHLYSR"/>
</dbReference>
<dbReference type="InterPro" id="IPR000847">
    <property type="entry name" value="LysR_HTH_N"/>
</dbReference>
<evidence type="ECO:0000256" key="3">
    <source>
        <dbReference type="ARBA" id="ARBA00023125"/>
    </source>
</evidence>
<evidence type="ECO:0000313" key="9">
    <source>
        <dbReference type="Proteomes" id="UP001155163"/>
    </source>
</evidence>